<accession>A0A418VAJ3</accession>
<evidence type="ECO:0000313" key="1">
    <source>
        <dbReference type="EMBL" id="RJF73052.1"/>
    </source>
</evidence>
<gene>
    <name evidence="1" type="ORF">D3875_17380</name>
</gene>
<proteinExistence type="predicted"/>
<dbReference type="RefSeq" id="WP_119765778.1">
    <property type="nucleotide sequence ID" value="NZ_QYUJ01000014.1"/>
</dbReference>
<sequence length="104" mass="11669">MGEQQQSVSDDENGTKRNSVRFTRLLSWVLRKALKQRATAGSEVPLKEIQQAVAQASSTDLSMLPAHKLAYDAHHLGQIMTTLHQHDAKHAELDTMLFMSWADL</sequence>
<comment type="caution">
    <text evidence="1">The sequence shown here is derived from an EMBL/GenBank/DDBJ whole genome shotgun (WGS) entry which is preliminary data.</text>
</comment>
<dbReference type="AlphaFoldDB" id="A0A418VAJ3"/>
<keyword evidence="2" id="KW-1185">Reference proteome</keyword>
<dbReference type="Proteomes" id="UP000286287">
    <property type="component" value="Unassembled WGS sequence"/>
</dbReference>
<reference evidence="1 2" key="1">
    <citation type="submission" date="2018-09" db="EMBL/GenBank/DDBJ databases">
        <authorList>
            <person name="Zhu H."/>
        </authorList>
    </citation>
    <scope>NUCLEOTIDE SEQUENCE [LARGE SCALE GENOMIC DNA]</scope>
    <source>
        <strain evidence="1 2">K2S05-167</strain>
    </source>
</reference>
<organism evidence="1 2">
    <name type="scientific">Deinococcus cavernae</name>
    <dbReference type="NCBI Taxonomy" id="2320857"/>
    <lineage>
        <taxon>Bacteria</taxon>
        <taxon>Thermotogati</taxon>
        <taxon>Deinococcota</taxon>
        <taxon>Deinococci</taxon>
        <taxon>Deinococcales</taxon>
        <taxon>Deinococcaceae</taxon>
        <taxon>Deinococcus</taxon>
    </lineage>
</organism>
<dbReference type="EMBL" id="QYUJ01000014">
    <property type="protein sequence ID" value="RJF73052.1"/>
    <property type="molecule type" value="Genomic_DNA"/>
</dbReference>
<evidence type="ECO:0000313" key="2">
    <source>
        <dbReference type="Proteomes" id="UP000286287"/>
    </source>
</evidence>
<name>A0A418VAJ3_9DEIO</name>
<protein>
    <submittedName>
        <fullName evidence="1">Uncharacterized protein</fullName>
    </submittedName>
</protein>